<keyword evidence="4" id="KW-0574">Periplasm</keyword>
<dbReference type="GO" id="GO:0042597">
    <property type="term" value="C:periplasmic space"/>
    <property type="evidence" value="ECO:0007669"/>
    <property type="project" value="UniProtKB-SubCell"/>
</dbReference>
<dbReference type="PANTHER" id="PTHR38102:SF1">
    <property type="entry name" value="PERIPLASMIC CHAPERONE SPY"/>
    <property type="match status" value="1"/>
</dbReference>
<feature type="signal peptide" evidence="5">
    <location>
        <begin position="1"/>
        <end position="22"/>
    </location>
</feature>
<dbReference type="InterPro" id="IPR052211">
    <property type="entry name" value="Cpx_auxiliary_protein"/>
</dbReference>
<dbReference type="Gene3D" id="1.20.120.1490">
    <property type="match status" value="1"/>
</dbReference>
<keyword evidence="3 5" id="KW-0732">Signal</keyword>
<dbReference type="PROSITE" id="PS51257">
    <property type="entry name" value="PROKAR_LIPOPROTEIN"/>
    <property type="match status" value="1"/>
</dbReference>
<sequence>MKIMLTRTCIAALALGAGIGCAHTGAGPMGPGMMDGCGPGHGMMGGHGPGQGMGPGMMGGSGPGSGMGPGMMGGSGPGMGMGPGIMGGDVAGSGAGRGLGALDLNESQRTEIAKIQDENRRRHRELMGRMRDEMSRMRDAFSGGTRDRAAIAAALDRMHELRKQRVEQALDGAERIEKLLTPEQREQLHKRSPAWMMWE</sequence>
<evidence type="ECO:0000256" key="4">
    <source>
        <dbReference type="ARBA" id="ARBA00022764"/>
    </source>
</evidence>
<dbReference type="Pfam" id="PF07813">
    <property type="entry name" value="LTXXQ"/>
    <property type="match status" value="1"/>
</dbReference>
<dbReference type="PANTHER" id="PTHR38102">
    <property type="entry name" value="PERIPLASMIC CHAPERONE SPY"/>
    <property type="match status" value="1"/>
</dbReference>
<evidence type="ECO:0000313" key="6">
    <source>
        <dbReference type="EMBL" id="MBB5271223.1"/>
    </source>
</evidence>
<comment type="subcellular location">
    <subcellularLocation>
        <location evidence="1">Periplasm</location>
    </subcellularLocation>
</comment>
<protein>
    <submittedName>
        <fullName evidence="6">Spy/CpxP family protein refolding chaperone</fullName>
    </submittedName>
</protein>
<evidence type="ECO:0000256" key="2">
    <source>
        <dbReference type="ARBA" id="ARBA00008441"/>
    </source>
</evidence>
<comment type="similarity">
    <text evidence="2">Belongs to the CpxP/Spy family.</text>
</comment>
<dbReference type="CDD" id="cd09916">
    <property type="entry name" value="CpxP_like"/>
    <property type="match status" value="1"/>
</dbReference>
<keyword evidence="7" id="KW-1185">Reference proteome</keyword>
<proteinExistence type="inferred from homology"/>
<gene>
    <name evidence="6" type="ORF">HNQ70_001227</name>
</gene>
<evidence type="ECO:0000256" key="3">
    <source>
        <dbReference type="ARBA" id="ARBA00022729"/>
    </source>
</evidence>
<dbReference type="InterPro" id="IPR012899">
    <property type="entry name" value="LTXXQ"/>
</dbReference>
<organism evidence="6 7">
    <name type="scientific">Quisquiliibacterium transsilvanicum</name>
    <dbReference type="NCBI Taxonomy" id="1549638"/>
    <lineage>
        <taxon>Bacteria</taxon>
        <taxon>Pseudomonadati</taxon>
        <taxon>Pseudomonadota</taxon>
        <taxon>Betaproteobacteria</taxon>
        <taxon>Burkholderiales</taxon>
        <taxon>Burkholderiaceae</taxon>
        <taxon>Quisquiliibacterium</taxon>
    </lineage>
</organism>
<dbReference type="EMBL" id="JACHGB010000002">
    <property type="protein sequence ID" value="MBB5271223.1"/>
    <property type="molecule type" value="Genomic_DNA"/>
</dbReference>
<dbReference type="Proteomes" id="UP000532440">
    <property type="component" value="Unassembled WGS sequence"/>
</dbReference>
<reference evidence="6 7" key="1">
    <citation type="submission" date="2020-08" db="EMBL/GenBank/DDBJ databases">
        <title>Genomic Encyclopedia of Type Strains, Phase IV (KMG-IV): sequencing the most valuable type-strain genomes for metagenomic binning, comparative biology and taxonomic classification.</title>
        <authorList>
            <person name="Goeker M."/>
        </authorList>
    </citation>
    <scope>NUCLEOTIDE SEQUENCE [LARGE SCALE GENOMIC DNA]</scope>
    <source>
        <strain evidence="6 7">DSM 29781</strain>
    </source>
</reference>
<evidence type="ECO:0000256" key="5">
    <source>
        <dbReference type="SAM" id="SignalP"/>
    </source>
</evidence>
<feature type="chain" id="PRO_5030679223" evidence="5">
    <location>
        <begin position="23"/>
        <end position="199"/>
    </location>
</feature>
<comment type="caution">
    <text evidence="6">The sequence shown here is derived from an EMBL/GenBank/DDBJ whole genome shotgun (WGS) entry which is preliminary data.</text>
</comment>
<evidence type="ECO:0000313" key="7">
    <source>
        <dbReference type="Proteomes" id="UP000532440"/>
    </source>
</evidence>
<accession>A0A7W8HH73</accession>
<dbReference type="AlphaFoldDB" id="A0A7W8HH73"/>
<name>A0A7W8HH73_9BURK</name>
<evidence type="ECO:0000256" key="1">
    <source>
        <dbReference type="ARBA" id="ARBA00004418"/>
    </source>
</evidence>
<dbReference type="RefSeq" id="WP_183965291.1">
    <property type="nucleotide sequence ID" value="NZ_BAABEW010000017.1"/>
</dbReference>